<dbReference type="EMBL" id="JASAOG010000238">
    <property type="protein sequence ID" value="KAK0042551.1"/>
    <property type="molecule type" value="Genomic_DNA"/>
</dbReference>
<accession>A0AAD8AUA7</accession>
<reference evidence="1" key="1">
    <citation type="journal article" date="2023" name="PLoS Negl. Trop. Dis.">
        <title>A genome sequence for Biomphalaria pfeifferi, the major vector snail for the human-infecting parasite Schistosoma mansoni.</title>
        <authorList>
            <person name="Bu L."/>
            <person name="Lu L."/>
            <person name="Laidemitt M.R."/>
            <person name="Zhang S.M."/>
            <person name="Mutuku M."/>
            <person name="Mkoji G."/>
            <person name="Steinauer M."/>
            <person name="Loker E.S."/>
        </authorList>
    </citation>
    <scope>NUCLEOTIDE SEQUENCE</scope>
    <source>
        <strain evidence="1">KasaAsao</strain>
    </source>
</reference>
<reference evidence="1" key="2">
    <citation type="submission" date="2023-04" db="EMBL/GenBank/DDBJ databases">
        <authorList>
            <person name="Bu L."/>
            <person name="Lu L."/>
            <person name="Laidemitt M.R."/>
            <person name="Zhang S.M."/>
            <person name="Mutuku M."/>
            <person name="Mkoji G."/>
            <person name="Steinauer M."/>
            <person name="Loker E.S."/>
        </authorList>
    </citation>
    <scope>NUCLEOTIDE SEQUENCE</scope>
    <source>
        <strain evidence="1">KasaAsao</strain>
        <tissue evidence="1">Whole Snail</tissue>
    </source>
</reference>
<dbReference type="AlphaFoldDB" id="A0AAD8AUA7"/>
<sequence length="100" mass="11402">QKIETNEESGRQISNGAPLVQQSRGLMMITLMTLKGECALQERERLLCMHPETDDDDDNSDYDIWEYYKPFGPSYLNPSSSLIAINRDVPSSDIVFVKNM</sequence>
<keyword evidence="2" id="KW-1185">Reference proteome</keyword>
<feature type="non-terminal residue" evidence="1">
    <location>
        <position position="1"/>
    </location>
</feature>
<comment type="caution">
    <text evidence="1">The sequence shown here is derived from an EMBL/GenBank/DDBJ whole genome shotgun (WGS) entry which is preliminary data.</text>
</comment>
<proteinExistence type="predicted"/>
<evidence type="ECO:0000313" key="1">
    <source>
        <dbReference type="EMBL" id="KAK0042551.1"/>
    </source>
</evidence>
<organism evidence="1 2">
    <name type="scientific">Biomphalaria pfeifferi</name>
    <name type="common">Bloodfluke planorb</name>
    <name type="synonym">Freshwater snail</name>
    <dbReference type="NCBI Taxonomy" id="112525"/>
    <lineage>
        <taxon>Eukaryota</taxon>
        <taxon>Metazoa</taxon>
        <taxon>Spiralia</taxon>
        <taxon>Lophotrochozoa</taxon>
        <taxon>Mollusca</taxon>
        <taxon>Gastropoda</taxon>
        <taxon>Heterobranchia</taxon>
        <taxon>Euthyneura</taxon>
        <taxon>Panpulmonata</taxon>
        <taxon>Hygrophila</taxon>
        <taxon>Lymnaeoidea</taxon>
        <taxon>Planorbidae</taxon>
        <taxon>Biomphalaria</taxon>
    </lineage>
</organism>
<evidence type="ECO:0000313" key="2">
    <source>
        <dbReference type="Proteomes" id="UP001233172"/>
    </source>
</evidence>
<gene>
    <name evidence="1" type="ORF">Bpfe_028002</name>
</gene>
<dbReference type="Proteomes" id="UP001233172">
    <property type="component" value="Unassembled WGS sequence"/>
</dbReference>
<protein>
    <submittedName>
        <fullName evidence="1">Uncharacterized protein</fullName>
    </submittedName>
</protein>
<name>A0AAD8AUA7_BIOPF</name>